<dbReference type="Proteomes" id="UP000294575">
    <property type="component" value="Unassembled WGS sequence"/>
</dbReference>
<dbReference type="Pfam" id="PF04273">
    <property type="entry name" value="BLH_phosphatase"/>
    <property type="match status" value="1"/>
</dbReference>
<name>A0A4R6TYG0_9GAMM</name>
<dbReference type="AlphaFoldDB" id="A0A4R6TYG0"/>
<comment type="caution">
    <text evidence="2">The sequence shown here is derived from an EMBL/GenBank/DDBJ whole genome shotgun (WGS) entry which is preliminary data.</text>
</comment>
<dbReference type="OrthoDB" id="9802771at2"/>
<dbReference type="Gene3D" id="3.90.190.10">
    <property type="entry name" value="Protein tyrosine phosphatase superfamily"/>
    <property type="match status" value="1"/>
</dbReference>
<dbReference type="EMBL" id="SNYK01000009">
    <property type="protein sequence ID" value="TDQ37069.1"/>
    <property type="molecule type" value="Genomic_DNA"/>
</dbReference>
<dbReference type="CDD" id="cd14503">
    <property type="entry name" value="PTP-bact"/>
    <property type="match status" value="1"/>
</dbReference>
<accession>A0A4R6TYG0</accession>
<dbReference type="GO" id="GO:0016787">
    <property type="term" value="F:hydrolase activity"/>
    <property type="evidence" value="ECO:0007669"/>
    <property type="project" value="InterPro"/>
</dbReference>
<reference evidence="2 3" key="1">
    <citation type="submission" date="2019-03" db="EMBL/GenBank/DDBJ databases">
        <title>Genomic Encyclopedia of Type Strains, Phase IV (KMG-IV): sequencing the most valuable type-strain genomes for metagenomic binning, comparative biology and taxonomic classification.</title>
        <authorList>
            <person name="Goeker M."/>
        </authorList>
    </citation>
    <scope>NUCLEOTIDE SEQUENCE [LARGE SCALE GENOMIC DNA]</scope>
    <source>
        <strain evidence="2 3">DSM 28679</strain>
    </source>
</reference>
<organism evidence="2 3">
    <name type="scientific">Thiopseudomonas denitrificans</name>
    <dbReference type="NCBI Taxonomy" id="1501432"/>
    <lineage>
        <taxon>Bacteria</taxon>
        <taxon>Pseudomonadati</taxon>
        <taxon>Pseudomonadota</taxon>
        <taxon>Gammaproteobacteria</taxon>
        <taxon>Pseudomonadales</taxon>
        <taxon>Pseudomonadaceae</taxon>
        <taxon>Thiopseudomonas</taxon>
    </lineage>
</organism>
<evidence type="ECO:0000313" key="3">
    <source>
        <dbReference type="Proteomes" id="UP000294575"/>
    </source>
</evidence>
<dbReference type="NCBIfam" id="TIGR01244">
    <property type="entry name" value="TIGR01244 family sulfur transferase"/>
    <property type="match status" value="1"/>
</dbReference>
<proteinExistence type="predicted"/>
<keyword evidence="3" id="KW-1185">Reference proteome</keyword>
<dbReference type="SUPFAM" id="SSF52799">
    <property type="entry name" value="(Phosphotyrosine protein) phosphatases II"/>
    <property type="match status" value="1"/>
</dbReference>
<evidence type="ECO:0000259" key="1">
    <source>
        <dbReference type="PROSITE" id="PS50206"/>
    </source>
</evidence>
<gene>
    <name evidence="2" type="ORF">DFQ45_10968</name>
</gene>
<feature type="domain" description="Rhodanese" evidence="1">
    <location>
        <begin position="121"/>
        <end position="148"/>
    </location>
</feature>
<sequence>MSGPPRLAECVLQPAYAPAFLCLTKKNLYLGADPFLLRKPVVERFRYLAPGLAVAAQLQPSDMALAAAAGFTRVVNNRPDGEEAGQPNGDSMRQAAEAAGLEYHYLPVLSGSLTDANVTEFAQLAQTFDSPVLLYCRSGTRCAHLWALQQAQAGAQTLEQIVAAAATAGYDLQGLLPRMREQ</sequence>
<dbReference type="InterPro" id="IPR029021">
    <property type="entry name" value="Prot-tyrosine_phosphatase-like"/>
</dbReference>
<dbReference type="InterPro" id="IPR005939">
    <property type="entry name" value="BLH_phosphatase-like"/>
</dbReference>
<evidence type="ECO:0000313" key="2">
    <source>
        <dbReference type="EMBL" id="TDQ37069.1"/>
    </source>
</evidence>
<dbReference type="PROSITE" id="PS50206">
    <property type="entry name" value="RHODANESE_3"/>
    <property type="match status" value="1"/>
</dbReference>
<protein>
    <submittedName>
        <fullName evidence="2">Uncharacterized protein (TIGR01244 family)</fullName>
    </submittedName>
</protein>
<dbReference type="InterPro" id="IPR001763">
    <property type="entry name" value="Rhodanese-like_dom"/>
</dbReference>